<accession>A0A365Y1T2</accession>
<dbReference type="PANTHER" id="PTHR43280:SF2">
    <property type="entry name" value="HTH-TYPE TRANSCRIPTIONAL REGULATOR EXSA"/>
    <property type="match status" value="1"/>
</dbReference>
<dbReference type="SUPFAM" id="SSF51215">
    <property type="entry name" value="Regulatory protein AraC"/>
    <property type="match status" value="1"/>
</dbReference>
<dbReference type="Proteomes" id="UP000253410">
    <property type="component" value="Unassembled WGS sequence"/>
</dbReference>
<organism evidence="5 6">
    <name type="scientific">Chitinophaga flava</name>
    <dbReference type="NCBI Taxonomy" id="2259036"/>
    <lineage>
        <taxon>Bacteria</taxon>
        <taxon>Pseudomonadati</taxon>
        <taxon>Bacteroidota</taxon>
        <taxon>Chitinophagia</taxon>
        <taxon>Chitinophagales</taxon>
        <taxon>Chitinophagaceae</taxon>
        <taxon>Chitinophaga</taxon>
    </lineage>
</organism>
<evidence type="ECO:0000256" key="3">
    <source>
        <dbReference type="ARBA" id="ARBA00023163"/>
    </source>
</evidence>
<dbReference type="AlphaFoldDB" id="A0A365Y1T2"/>
<dbReference type="PROSITE" id="PS01124">
    <property type="entry name" value="HTH_ARAC_FAMILY_2"/>
    <property type="match status" value="1"/>
</dbReference>
<dbReference type="PANTHER" id="PTHR43280">
    <property type="entry name" value="ARAC-FAMILY TRANSCRIPTIONAL REGULATOR"/>
    <property type="match status" value="1"/>
</dbReference>
<sequence length="294" mass="34226">MGNDFCLGGSLYFCMMEHLHDTFAVEIAEYQDWSDRNRKNNFFELVYVLRGTGLQSVNYVKRKYAKNGIFLLPAAKCHAYIIEEPTRFLFIRFTGSYFASRGKDQIDYSSWFSHLNFILGNHDRFPGEIISDPVEKSRVKRLLDVVLSEYQRKDACSAFVIQNTLVSVLGILAHNIQKKVLQGRTFKDSRFTELINFISFNILDPEKISPAYLSDKFNIAESYFSEYFQRNAAERFQDFVLKTRLQIAESRAIYTSTPITEIAWELGFTDSSHLNRMMKKHFGRGMRELRKGVV</sequence>
<keyword evidence="2" id="KW-0238">DNA-binding</keyword>
<keyword evidence="1" id="KW-0805">Transcription regulation</keyword>
<evidence type="ECO:0000256" key="2">
    <source>
        <dbReference type="ARBA" id="ARBA00023125"/>
    </source>
</evidence>
<dbReference type="SUPFAM" id="SSF46689">
    <property type="entry name" value="Homeodomain-like"/>
    <property type="match status" value="1"/>
</dbReference>
<protein>
    <recommendedName>
        <fullName evidence="4">HTH araC/xylS-type domain-containing protein</fullName>
    </recommendedName>
</protein>
<gene>
    <name evidence="5" type="ORF">DF182_07725</name>
</gene>
<dbReference type="Pfam" id="PF12833">
    <property type="entry name" value="HTH_18"/>
    <property type="match status" value="1"/>
</dbReference>
<dbReference type="InterPro" id="IPR018060">
    <property type="entry name" value="HTH_AraC"/>
</dbReference>
<comment type="caution">
    <text evidence="5">The sequence shown here is derived from an EMBL/GenBank/DDBJ whole genome shotgun (WGS) entry which is preliminary data.</text>
</comment>
<evidence type="ECO:0000313" key="6">
    <source>
        <dbReference type="Proteomes" id="UP000253410"/>
    </source>
</evidence>
<keyword evidence="6" id="KW-1185">Reference proteome</keyword>
<feature type="domain" description="HTH araC/xylS-type" evidence="4">
    <location>
        <begin position="192"/>
        <end position="292"/>
    </location>
</feature>
<reference evidence="5 6" key="1">
    <citation type="submission" date="2018-05" db="EMBL/GenBank/DDBJ databases">
        <title>Chitinophaga sp. K3CV102501T nov., isolated from isolated from a monsoon evergreen broad-leaved forest soil.</title>
        <authorList>
            <person name="Lv Y."/>
        </authorList>
    </citation>
    <scope>NUCLEOTIDE SEQUENCE [LARGE SCALE GENOMIC DNA]</scope>
    <source>
        <strain evidence="5 6">GDMCC 1.1325</strain>
    </source>
</reference>
<dbReference type="InterPro" id="IPR009057">
    <property type="entry name" value="Homeodomain-like_sf"/>
</dbReference>
<dbReference type="Gene3D" id="1.10.10.60">
    <property type="entry name" value="Homeodomain-like"/>
    <property type="match status" value="2"/>
</dbReference>
<dbReference type="OrthoDB" id="636258at2"/>
<dbReference type="GO" id="GO:0003700">
    <property type="term" value="F:DNA-binding transcription factor activity"/>
    <property type="evidence" value="ECO:0007669"/>
    <property type="project" value="InterPro"/>
</dbReference>
<evidence type="ECO:0000256" key="1">
    <source>
        <dbReference type="ARBA" id="ARBA00023015"/>
    </source>
</evidence>
<dbReference type="SMART" id="SM00342">
    <property type="entry name" value="HTH_ARAC"/>
    <property type="match status" value="1"/>
</dbReference>
<dbReference type="GO" id="GO:0043565">
    <property type="term" value="F:sequence-specific DNA binding"/>
    <property type="evidence" value="ECO:0007669"/>
    <property type="project" value="InterPro"/>
</dbReference>
<keyword evidence="3" id="KW-0804">Transcription</keyword>
<name>A0A365Y1T2_9BACT</name>
<dbReference type="InterPro" id="IPR037923">
    <property type="entry name" value="HTH-like"/>
</dbReference>
<proteinExistence type="predicted"/>
<dbReference type="EMBL" id="QFFJ01000001">
    <property type="protein sequence ID" value="RBL92460.1"/>
    <property type="molecule type" value="Genomic_DNA"/>
</dbReference>
<evidence type="ECO:0000313" key="5">
    <source>
        <dbReference type="EMBL" id="RBL92460.1"/>
    </source>
</evidence>
<dbReference type="RefSeq" id="WP_113615062.1">
    <property type="nucleotide sequence ID" value="NZ_QFFJ01000001.1"/>
</dbReference>
<evidence type="ECO:0000259" key="4">
    <source>
        <dbReference type="PROSITE" id="PS01124"/>
    </source>
</evidence>